<proteinExistence type="predicted"/>
<accession>A0A0S3S9V9</accession>
<evidence type="ECO:0000313" key="2">
    <source>
        <dbReference type="Proteomes" id="UP000291084"/>
    </source>
</evidence>
<sequence length="180" mass="19880">MALLPFTLVDLFNPLTDFVMSNFSISLTNSFLTLGDFSTILADIFIGFFSTFSSSSSFGSRTPYAFSIFSRASFFRYSSSTLCLFIISLASSRSLPIRSISSSFCLSSFSRFSFSTIVASFTEIPSSIVGIGLSMSTASELFAINKISHFSLSSSSIRRFLSLFFSTRQNLAIVRDLPQW</sequence>
<name>A0A0S3S9V9_PHAAN</name>
<organism evidence="1 2">
    <name type="scientific">Vigna angularis var. angularis</name>
    <dbReference type="NCBI Taxonomy" id="157739"/>
    <lineage>
        <taxon>Eukaryota</taxon>
        <taxon>Viridiplantae</taxon>
        <taxon>Streptophyta</taxon>
        <taxon>Embryophyta</taxon>
        <taxon>Tracheophyta</taxon>
        <taxon>Spermatophyta</taxon>
        <taxon>Magnoliopsida</taxon>
        <taxon>eudicotyledons</taxon>
        <taxon>Gunneridae</taxon>
        <taxon>Pentapetalae</taxon>
        <taxon>rosids</taxon>
        <taxon>fabids</taxon>
        <taxon>Fabales</taxon>
        <taxon>Fabaceae</taxon>
        <taxon>Papilionoideae</taxon>
        <taxon>50 kb inversion clade</taxon>
        <taxon>NPAAA clade</taxon>
        <taxon>indigoferoid/millettioid clade</taxon>
        <taxon>Phaseoleae</taxon>
        <taxon>Vigna</taxon>
    </lineage>
</organism>
<dbReference type="EMBL" id="AP015039">
    <property type="protein sequence ID" value="BAT89578.1"/>
    <property type="molecule type" value="Genomic_DNA"/>
</dbReference>
<protein>
    <submittedName>
        <fullName evidence="1">Uncharacterized protein</fullName>
    </submittedName>
</protein>
<keyword evidence="2" id="KW-1185">Reference proteome</keyword>
<reference evidence="1 2" key="1">
    <citation type="journal article" date="2015" name="Sci. Rep.">
        <title>The power of single molecule real-time sequencing technology in the de novo assembly of a eukaryotic genome.</title>
        <authorList>
            <person name="Sakai H."/>
            <person name="Naito K."/>
            <person name="Ogiso-Tanaka E."/>
            <person name="Takahashi Y."/>
            <person name="Iseki K."/>
            <person name="Muto C."/>
            <person name="Satou K."/>
            <person name="Teruya K."/>
            <person name="Shiroma A."/>
            <person name="Shimoji M."/>
            <person name="Hirano T."/>
            <person name="Itoh T."/>
            <person name="Kaga A."/>
            <person name="Tomooka N."/>
        </authorList>
    </citation>
    <scope>NUCLEOTIDE SEQUENCE [LARGE SCALE GENOMIC DNA]</scope>
    <source>
        <strain evidence="2">cv. Shumari</strain>
    </source>
</reference>
<dbReference type="Proteomes" id="UP000291084">
    <property type="component" value="Chromosome 6"/>
</dbReference>
<gene>
    <name evidence="1" type="primary">Vigan.06G056500</name>
    <name evidence="1" type="ORF">VIGAN_06056500</name>
</gene>
<evidence type="ECO:0000313" key="1">
    <source>
        <dbReference type="EMBL" id="BAT89578.1"/>
    </source>
</evidence>
<dbReference type="AlphaFoldDB" id="A0A0S3S9V9"/>